<feature type="compositionally biased region" description="Polar residues" evidence="1">
    <location>
        <begin position="102"/>
        <end position="116"/>
    </location>
</feature>
<keyword evidence="3" id="KW-1185">Reference proteome</keyword>
<evidence type="ECO:0000313" key="3">
    <source>
        <dbReference type="Proteomes" id="UP000824890"/>
    </source>
</evidence>
<reference evidence="2 3" key="1">
    <citation type="submission" date="2021-05" db="EMBL/GenBank/DDBJ databases">
        <title>Genome Assembly of Synthetic Allotetraploid Brassica napus Reveals Homoeologous Exchanges between Subgenomes.</title>
        <authorList>
            <person name="Davis J.T."/>
        </authorList>
    </citation>
    <scope>NUCLEOTIDE SEQUENCE [LARGE SCALE GENOMIC DNA]</scope>
    <source>
        <strain evidence="3">cv. Da-Ae</strain>
        <tissue evidence="2">Seedling</tissue>
    </source>
</reference>
<dbReference type="EMBL" id="JAGKQM010000016">
    <property type="protein sequence ID" value="KAH0873887.1"/>
    <property type="molecule type" value="Genomic_DNA"/>
</dbReference>
<sequence>MVAPLLAAVSSDLEPMEKALFTESTLSQLGFPNEFPYEFDSYAFTSPGDSTETEDEDDFFAGLTRRLALSTQRLPSPPPPFAKAAEVNSTESTRSGLGGFTTSGNRSPSGPFSQAPSRPESPCVEEDSLKVISAAAGEVAKIKRANLDSKPSSRTNPNLNPFIPFPQNAAFGSYYYWLQQQPPQISNYHQSPIRFVSTLQPALIAFPFPGRGVFAAAKQPSAGTGVFLPKNHRNPLDSRKKGGGGCVELPTKVVQTQHLKTQTFSGRWNSRSQARLSTHSNIPNLSSETQFPKLQNPTVGFRTLKKTETVVVSDGYWL</sequence>
<evidence type="ECO:0000313" key="2">
    <source>
        <dbReference type="EMBL" id="KAH0873887.1"/>
    </source>
</evidence>
<protein>
    <submittedName>
        <fullName evidence="2">Uncharacterized protein</fullName>
    </submittedName>
</protein>
<dbReference type="Proteomes" id="UP000824890">
    <property type="component" value="Unassembled WGS sequence"/>
</dbReference>
<name>A0ABQ7Z120_BRANA</name>
<evidence type="ECO:0000256" key="1">
    <source>
        <dbReference type="SAM" id="MobiDB-lite"/>
    </source>
</evidence>
<comment type="caution">
    <text evidence="2">The sequence shown here is derived from an EMBL/GenBank/DDBJ whole genome shotgun (WGS) entry which is preliminary data.</text>
</comment>
<proteinExistence type="predicted"/>
<feature type="region of interest" description="Disordered" evidence="1">
    <location>
        <begin position="71"/>
        <end position="126"/>
    </location>
</feature>
<organism evidence="2 3">
    <name type="scientific">Brassica napus</name>
    <name type="common">Rape</name>
    <dbReference type="NCBI Taxonomy" id="3708"/>
    <lineage>
        <taxon>Eukaryota</taxon>
        <taxon>Viridiplantae</taxon>
        <taxon>Streptophyta</taxon>
        <taxon>Embryophyta</taxon>
        <taxon>Tracheophyta</taxon>
        <taxon>Spermatophyta</taxon>
        <taxon>Magnoliopsida</taxon>
        <taxon>eudicotyledons</taxon>
        <taxon>Gunneridae</taxon>
        <taxon>Pentapetalae</taxon>
        <taxon>rosids</taxon>
        <taxon>malvids</taxon>
        <taxon>Brassicales</taxon>
        <taxon>Brassicaceae</taxon>
        <taxon>Brassiceae</taxon>
        <taxon>Brassica</taxon>
    </lineage>
</organism>
<gene>
    <name evidence="2" type="ORF">HID58_071249</name>
</gene>
<accession>A0ABQ7Z120</accession>
<dbReference type="PANTHER" id="PTHR33356">
    <property type="entry name" value="TIP41-LIKE PROTEIN"/>
    <property type="match status" value="1"/>
</dbReference>
<dbReference type="PANTHER" id="PTHR33356:SF17">
    <property type="entry name" value="TPX2 CENTRAL DOMAIN-CONTAINING PROTEIN"/>
    <property type="match status" value="1"/>
</dbReference>